<accession>A0A2M9D1P2</accession>
<dbReference type="GO" id="GO:0051539">
    <property type="term" value="F:4 iron, 4 sulfur cluster binding"/>
    <property type="evidence" value="ECO:0007669"/>
    <property type="project" value="UniProtKB-KW"/>
</dbReference>
<dbReference type="CDD" id="cd02440">
    <property type="entry name" value="AdoMet_MTases"/>
    <property type="match status" value="1"/>
</dbReference>
<dbReference type="OrthoDB" id="9804590at2"/>
<name>A0A2M9D1P2_9CELL</name>
<dbReference type="AlphaFoldDB" id="A0A2M9D1P2"/>
<sequence length="395" mass="42188">MHCHYFAAGRCGSCTLMEQPYAEQLAAKQSVAAGVLGDRDGLVWLDPHASRESGFRNKAKMVVGGTVDAPTVGILDPDGHGVDLRDCGLYTPGIHAALPALAAFVTRAAIAPYDVPARRGELKNLLLTESPDGELMLRFVLRSQEPVARIRKHLPWLLDAVPGLRVVSVNLLPEHRAVVEGEREIVLTDAETLTMRLNGIGLHLRPQSFFQTNTEVAAALYRGATSWLTEALARAGVADGVPARVWDLYCGVGGFALHVARALPDADVTGIEVSAEAIESARTTARDLGLGGESGARVRFAAGDATGFAVGADAAPDVVVVNPPRRGLGADLCARLETSSARWVVYSSCNPASLARDLDAMPSLRPVRAQLFDMFPQTTHAEVLVLLERRPSAQR</sequence>
<dbReference type="Proteomes" id="UP000231693">
    <property type="component" value="Unassembled WGS sequence"/>
</dbReference>
<dbReference type="InterPro" id="IPR011825">
    <property type="entry name" value="23SrRNA_MeTrfase_RlmC"/>
</dbReference>
<dbReference type="PANTHER" id="PTHR11061:SF30">
    <property type="entry name" value="TRNA (URACIL(54)-C(5))-METHYLTRANSFERASE"/>
    <property type="match status" value="1"/>
</dbReference>
<evidence type="ECO:0000256" key="4">
    <source>
        <dbReference type="ARBA" id="ARBA00022679"/>
    </source>
</evidence>
<feature type="active site" description="Nucleophile" evidence="9">
    <location>
        <position position="349"/>
    </location>
</feature>
<dbReference type="RefSeq" id="WP_100422210.1">
    <property type="nucleotide sequence ID" value="NZ_BOOX01000010.1"/>
</dbReference>
<dbReference type="NCBIfam" id="NF002910">
    <property type="entry name" value="PRK03522.2-3"/>
    <property type="match status" value="1"/>
</dbReference>
<protein>
    <submittedName>
        <fullName evidence="11">23S rRNA m(5)U-747 methyltransferase</fullName>
    </submittedName>
</protein>
<feature type="binding site" evidence="9">
    <location>
        <position position="249"/>
    </location>
    <ligand>
        <name>S-adenosyl-L-methionine</name>
        <dbReference type="ChEBI" id="CHEBI:59789"/>
    </ligand>
</feature>
<comment type="similarity">
    <text evidence="9">Belongs to the class I-like SAM-binding methyltransferase superfamily. RNA M5U methyltransferase family.</text>
</comment>
<evidence type="ECO:0000256" key="6">
    <source>
        <dbReference type="ARBA" id="ARBA00022723"/>
    </source>
</evidence>
<evidence type="ECO:0000256" key="9">
    <source>
        <dbReference type="PROSITE-ProRule" id="PRU01024"/>
    </source>
</evidence>
<dbReference type="GO" id="GO:0046872">
    <property type="term" value="F:metal ion binding"/>
    <property type="evidence" value="ECO:0007669"/>
    <property type="project" value="UniProtKB-KW"/>
</dbReference>
<proteinExistence type="inferred from homology"/>
<dbReference type="GO" id="GO:0070475">
    <property type="term" value="P:rRNA base methylation"/>
    <property type="evidence" value="ECO:0007669"/>
    <property type="project" value="TreeGrafter"/>
</dbReference>
<keyword evidence="8" id="KW-0411">Iron-sulfur</keyword>
<dbReference type="EMBL" id="PGFE01000001">
    <property type="protein sequence ID" value="PJJ77918.1"/>
    <property type="molecule type" value="Genomic_DNA"/>
</dbReference>
<dbReference type="NCBIfam" id="TIGR02085">
    <property type="entry name" value="meth_trns_rumB"/>
    <property type="match status" value="1"/>
</dbReference>
<dbReference type="SUPFAM" id="SSF53335">
    <property type="entry name" value="S-adenosyl-L-methionine-dependent methyltransferases"/>
    <property type="match status" value="1"/>
</dbReference>
<dbReference type="InterPro" id="IPR029063">
    <property type="entry name" value="SAM-dependent_MTases_sf"/>
</dbReference>
<feature type="binding site" evidence="9">
    <location>
        <position position="322"/>
    </location>
    <ligand>
        <name>S-adenosyl-L-methionine</name>
        <dbReference type="ChEBI" id="CHEBI:59789"/>
    </ligand>
</feature>
<keyword evidence="7" id="KW-0408">Iron</keyword>
<evidence type="ECO:0000256" key="7">
    <source>
        <dbReference type="ARBA" id="ARBA00023004"/>
    </source>
</evidence>
<dbReference type="Gene3D" id="3.40.50.150">
    <property type="entry name" value="Vaccinia Virus protein VP39"/>
    <property type="match status" value="1"/>
</dbReference>
<evidence type="ECO:0000256" key="10">
    <source>
        <dbReference type="PROSITE-ProRule" id="PRU10015"/>
    </source>
</evidence>
<keyword evidence="3 9" id="KW-0489">Methyltransferase</keyword>
<evidence type="ECO:0000256" key="5">
    <source>
        <dbReference type="ARBA" id="ARBA00022691"/>
    </source>
</evidence>
<dbReference type="InterPro" id="IPR010280">
    <property type="entry name" value="U5_MeTrfase_fam"/>
</dbReference>
<evidence type="ECO:0000256" key="1">
    <source>
        <dbReference type="ARBA" id="ARBA00022485"/>
    </source>
</evidence>
<evidence type="ECO:0000256" key="8">
    <source>
        <dbReference type="ARBA" id="ARBA00023014"/>
    </source>
</evidence>
<reference evidence="11 12" key="1">
    <citation type="submission" date="2017-11" db="EMBL/GenBank/DDBJ databases">
        <title>Genomic Encyclopedia of Archaeal and Bacterial Type Strains, Phase II (KMG-II): From Individual Species to Whole Genera.</title>
        <authorList>
            <person name="Goeker M."/>
        </authorList>
    </citation>
    <scope>NUCLEOTIDE SEQUENCE [LARGE SCALE GENOMIC DNA]</scope>
    <source>
        <strain evidence="11 12">DSM 25478</strain>
    </source>
</reference>
<keyword evidence="4 9" id="KW-0808">Transferase</keyword>
<feature type="binding site" evidence="9">
    <location>
        <position position="211"/>
    </location>
    <ligand>
        <name>S-adenosyl-L-methionine</name>
        <dbReference type="ChEBI" id="CHEBI:59789"/>
    </ligand>
</feature>
<keyword evidence="6" id="KW-0479">Metal-binding</keyword>
<keyword evidence="12" id="KW-1185">Reference proteome</keyword>
<dbReference type="PROSITE" id="PS51687">
    <property type="entry name" value="SAM_MT_RNA_M5U"/>
    <property type="match status" value="1"/>
</dbReference>
<keyword evidence="2" id="KW-0698">rRNA processing</keyword>
<dbReference type="PANTHER" id="PTHR11061">
    <property type="entry name" value="RNA M5U METHYLTRANSFERASE"/>
    <property type="match status" value="1"/>
</dbReference>
<dbReference type="PROSITE" id="PS01230">
    <property type="entry name" value="TRMA_1"/>
    <property type="match status" value="1"/>
</dbReference>
<evidence type="ECO:0000313" key="11">
    <source>
        <dbReference type="EMBL" id="PJJ77918.1"/>
    </source>
</evidence>
<evidence type="ECO:0000313" key="12">
    <source>
        <dbReference type="Proteomes" id="UP000231693"/>
    </source>
</evidence>
<feature type="binding site" evidence="9">
    <location>
        <position position="272"/>
    </location>
    <ligand>
        <name>S-adenosyl-L-methionine</name>
        <dbReference type="ChEBI" id="CHEBI:59789"/>
    </ligand>
</feature>
<evidence type="ECO:0000256" key="2">
    <source>
        <dbReference type="ARBA" id="ARBA00022552"/>
    </source>
</evidence>
<keyword evidence="5 9" id="KW-0949">S-adenosyl-L-methionine</keyword>
<feature type="active site" evidence="10">
    <location>
        <position position="349"/>
    </location>
</feature>
<comment type="caution">
    <text evidence="11">The sequence shown here is derived from an EMBL/GenBank/DDBJ whole genome shotgun (WGS) entry which is preliminary data.</text>
</comment>
<dbReference type="InterPro" id="IPR030390">
    <property type="entry name" value="MeTrfase_TrmA_AS"/>
</dbReference>
<keyword evidence="1" id="KW-0004">4Fe-4S</keyword>
<dbReference type="GO" id="GO:0070041">
    <property type="term" value="F:rRNA (uridine-C5-)-methyltransferase activity"/>
    <property type="evidence" value="ECO:0007669"/>
    <property type="project" value="TreeGrafter"/>
</dbReference>
<dbReference type="Pfam" id="PF05958">
    <property type="entry name" value="tRNA_U5-meth_tr"/>
    <property type="match status" value="1"/>
</dbReference>
<organism evidence="11 12">
    <name type="scientific">Sediminihabitans luteus</name>
    <dbReference type="NCBI Taxonomy" id="1138585"/>
    <lineage>
        <taxon>Bacteria</taxon>
        <taxon>Bacillati</taxon>
        <taxon>Actinomycetota</taxon>
        <taxon>Actinomycetes</taxon>
        <taxon>Micrococcales</taxon>
        <taxon>Cellulomonadaceae</taxon>
        <taxon>Sediminihabitans</taxon>
    </lineage>
</organism>
<dbReference type="Gene3D" id="2.40.50.1070">
    <property type="match status" value="1"/>
</dbReference>
<gene>
    <name evidence="11" type="ORF">CLV28_1144</name>
</gene>
<dbReference type="NCBIfam" id="NF002909">
    <property type="entry name" value="PRK03522.2-1"/>
    <property type="match status" value="1"/>
</dbReference>
<evidence type="ECO:0000256" key="3">
    <source>
        <dbReference type="ARBA" id="ARBA00022603"/>
    </source>
</evidence>